<comment type="function">
    <text evidence="1">Responsible for the formation of the pyrimidine heterocycle in the thiamine biosynthesis pathway. Catalyzes the formation of hydroxymethylpyrimidine phosphate (HMP-P) from histidine and pyridoxal phosphate (PLP). The protein uses PLP and the active site histidine to form HMP-P, generating an inactive enzyme. The enzyme can only undergo a single turnover, which suggests it is a suicide enzyme.</text>
</comment>
<evidence type="ECO:0000256" key="3">
    <source>
        <dbReference type="ARBA" id="ARBA00009406"/>
    </source>
</evidence>
<dbReference type="EMBL" id="FP929052">
    <property type="protein sequence ID" value="CBL16325.1"/>
    <property type="molecule type" value="Genomic_DNA"/>
</dbReference>
<comment type="similarity">
    <text evidence="3">Belongs to the NMT1/THI5 family.</text>
</comment>
<evidence type="ECO:0000313" key="15">
    <source>
        <dbReference type="EMBL" id="CBL16325.1"/>
    </source>
</evidence>
<comment type="catalytic activity">
    <reaction evidence="11">
        <text>N(6)-(pyridoxal phosphate)-L-lysyl-[4-amino-5-hydroxymethyl-2-methylpyrimidine phosphate synthase] + L-histidyl-[4-amino-5-hydroxymethyl-2-methylpyrimidine phosphate synthase] + 2 Fe(3+) + 4 H2O = L-lysyl-[4-amino-5-hydroxymethyl-2-methylpyrimidine phosphate synthase] + (2S)-2-amino-5-hydroxy-4-oxopentanoyl-[4-amino-5-hydroxymethyl-2-methylpyrimidine phosphate synthase] + 4-amino-2-methyl-5-(phosphooxymethyl)pyrimidine + 3-oxopropanoate + 2 Fe(2+) + 2 H(+)</text>
        <dbReference type="Rhea" id="RHEA:65756"/>
        <dbReference type="Rhea" id="RHEA-COMP:16892"/>
        <dbReference type="Rhea" id="RHEA-COMP:16893"/>
        <dbReference type="Rhea" id="RHEA-COMP:16894"/>
        <dbReference type="Rhea" id="RHEA-COMP:16895"/>
        <dbReference type="ChEBI" id="CHEBI:15377"/>
        <dbReference type="ChEBI" id="CHEBI:15378"/>
        <dbReference type="ChEBI" id="CHEBI:29033"/>
        <dbReference type="ChEBI" id="CHEBI:29034"/>
        <dbReference type="ChEBI" id="CHEBI:29969"/>
        <dbReference type="ChEBI" id="CHEBI:29979"/>
        <dbReference type="ChEBI" id="CHEBI:33190"/>
        <dbReference type="ChEBI" id="CHEBI:58354"/>
        <dbReference type="ChEBI" id="CHEBI:143915"/>
        <dbReference type="ChEBI" id="CHEBI:157692"/>
    </reaction>
    <physiologicalReaction direction="left-to-right" evidence="11">
        <dbReference type="Rhea" id="RHEA:65757"/>
    </physiologicalReaction>
</comment>
<evidence type="ECO:0000259" key="14">
    <source>
        <dbReference type="Pfam" id="PF09084"/>
    </source>
</evidence>
<dbReference type="Gene3D" id="3.40.190.10">
    <property type="entry name" value="Periplasmic binding protein-like II"/>
    <property type="match status" value="2"/>
</dbReference>
<evidence type="ECO:0000256" key="1">
    <source>
        <dbReference type="ARBA" id="ARBA00003469"/>
    </source>
</evidence>
<feature type="domain" description="SsuA/THI5-like" evidence="14">
    <location>
        <begin position="57"/>
        <end position="184"/>
    </location>
</feature>
<keyword evidence="7" id="KW-0663">Pyridoxal phosphate</keyword>
<dbReference type="GO" id="GO:0046872">
    <property type="term" value="F:metal ion binding"/>
    <property type="evidence" value="ECO:0007669"/>
    <property type="project" value="UniProtKB-KW"/>
</dbReference>
<dbReference type="AlphaFoldDB" id="D4L9N0"/>
<evidence type="ECO:0000256" key="11">
    <source>
        <dbReference type="ARBA" id="ARBA00048179"/>
    </source>
</evidence>
<accession>D4L9N0</accession>
<dbReference type="GO" id="GO:0009228">
    <property type="term" value="P:thiamine biosynthetic process"/>
    <property type="evidence" value="ECO:0007669"/>
    <property type="project" value="UniProtKB-KW"/>
</dbReference>
<dbReference type="PANTHER" id="PTHR31528">
    <property type="entry name" value="4-AMINO-5-HYDROXYMETHYL-2-METHYLPYRIMIDINE PHOSPHATE SYNTHASE THI11-RELATED"/>
    <property type="match status" value="1"/>
</dbReference>
<gene>
    <name evidence="15" type="ordered locus">RUM_00480</name>
</gene>
<evidence type="ECO:0000256" key="8">
    <source>
        <dbReference type="ARBA" id="ARBA00022977"/>
    </source>
</evidence>
<sequence>MKHRKTSAFALVAVLAMVQLTACGTAQSSESAPGSAATGSSAASSSAGGESSEEIIKAASAAGKIGNWGLGNEYEIQALLTKYGLPTDYITQDFTMDQFDSDAVTLASAMTYNELGLVVNGYDGGYNYGDSVATIDMNDEGVAMLEDNLFCSKAFAQSNPNTVKAFVSASMKGWYYACEHPDEAAQIVFEAGSSVSADHQAYMAKEVAKLVTTDMKGNTVSADKVGQMQDEAMQQTLDLAKKYIILEDASAKEKLQSLTLDDIRSTDYLTYDKDKDGAVEKSAVSVQLKWLPQAQFMGYYVAKAKGYYDEVGLDVTIVSGGGDISETTAVYNGTVDFGVTWVSNLINADAGGMDLLEVAQVYQRSGLVLVYKKK</sequence>
<evidence type="ECO:0000256" key="6">
    <source>
        <dbReference type="ARBA" id="ARBA00022723"/>
    </source>
</evidence>
<keyword evidence="16" id="KW-1185">Reference proteome</keyword>
<comment type="subunit">
    <text evidence="4">Homodimer.</text>
</comment>
<dbReference type="Pfam" id="PF09084">
    <property type="entry name" value="NMT1"/>
    <property type="match status" value="2"/>
</dbReference>
<evidence type="ECO:0000256" key="13">
    <source>
        <dbReference type="SAM" id="SignalP"/>
    </source>
</evidence>
<keyword evidence="13" id="KW-0732">Signal</keyword>
<reference evidence="15" key="2">
    <citation type="submission" date="2010-03" db="EMBL/GenBank/DDBJ databases">
        <authorList>
            <person name="Pajon A."/>
        </authorList>
    </citation>
    <scope>NUCLEOTIDE SEQUENCE</scope>
    <source>
        <strain evidence="15">Type strain: 18P13</strain>
    </source>
</reference>
<comment type="pathway">
    <text evidence="2">Cofactor biosynthesis; thiamine diphosphate biosynthesis.</text>
</comment>
<dbReference type="PANTHER" id="PTHR31528:SF1">
    <property type="entry name" value="4-AMINO-5-HYDROXYMETHYL-2-METHYLPYRIMIDINE PHOSPHATE SYNTHASE THI11-RELATED"/>
    <property type="match status" value="1"/>
</dbReference>
<dbReference type="HOGENOM" id="CLU_701491_0_0_9"/>
<evidence type="ECO:0000256" key="12">
    <source>
        <dbReference type="SAM" id="MobiDB-lite"/>
    </source>
</evidence>
<dbReference type="GeneID" id="83154906"/>
<organism evidence="15 16">
    <name type="scientific">Ruminococcus champanellensis (strain DSM 18848 / JCM 17042 / KCTC 15320 / 18P13)</name>
    <dbReference type="NCBI Taxonomy" id="213810"/>
    <lineage>
        <taxon>Bacteria</taxon>
        <taxon>Bacillati</taxon>
        <taxon>Bacillota</taxon>
        <taxon>Clostridia</taxon>
        <taxon>Eubacteriales</taxon>
        <taxon>Oscillospiraceae</taxon>
        <taxon>Ruminococcus</taxon>
    </lineage>
</organism>
<dbReference type="STRING" id="213810.RUM_00480"/>
<feature type="chain" id="PRO_5003060333" description="Thiamine pyrimidine synthase" evidence="13">
    <location>
        <begin position="29"/>
        <end position="374"/>
    </location>
</feature>
<reference evidence="15" key="1">
    <citation type="submission" date="2010-03" db="EMBL/GenBank/DDBJ databases">
        <title>The genome sequence of Ruminococcus sp. 18P13.</title>
        <authorList>
            <consortium name="metaHIT consortium -- http://www.metahit.eu/"/>
            <person name="Pajon A."/>
            <person name="Turner K."/>
            <person name="Parkhill J."/>
            <person name="Bernalier A."/>
        </authorList>
    </citation>
    <scope>NUCLEOTIDE SEQUENCE [LARGE SCALE GENOMIC DNA]</scope>
    <source>
        <strain evidence="15">Type strain: 18P13</strain>
    </source>
</reference>
<feature type="region of interest" description="Disordered" evidence="12">
    <location>
        <begin position="29"/>
        <end position="48"/>
    </location>
</feature>
<evidence type="ECO:0000256" key="2">
    <source>
        <dbReference type="ARBA" id="ARBA00004948"/>
    </source>
</evidence>
<dbReference type="InterPro" id="IPR027939">
    <property type="entry name" value="NMT1/THI5"/>
</dbReference>
<keyword evidence="6" id="KW-0479">Metal-binding</keyword>
<proteinExistence type="inferred from homology"/>
<dbReference type="BioCyc" id="RCHA213810:RUM_RS00205-MONOMER"/>
<feature type="signal peptide" evidence="13">
    <location>
        <begin position="1"/>
        <end position="28"/>
    </location>
</feature>
<evidence type="ECO:0000256" key="4">
    <source>
        <dbReference type="ARBA" id="ARBA00011738"/>
    </source>
</evidence>
<dbReference type="RefSeq" id="WP_015557233.1">
    <property type="nucleotide sequence ID" value="NC_021039.1"/>
</dbReference>
<feature type="domain" description="SsuA/THI5-like" evidence="14">
    <location>
        <begin position="294"/>
        <end position="373"/>
    </location>
</feature>
<dbReference type="Proteomes" id="UP000007054">
    <property type="component" value="Chromosome"/>
</dbReference>
<keyword evidence="8" id="KW-0784">Thiamine biosynthesis</keyword>
<evidence type="ECO:0000256" key="5">
    <source>
        <dbReference type="ARBA" id="ARBA00022679"/>
    </source>
</evidence>
<keyword evidence="5" id="KW-0808">Transferase</keyword>
<name>D4L9N0_RUMC1</name>
<dbReference type="InterPro" id="IPR015168">
    <property type="entry name" value="SsuA/THI5"/>
</dbReference>
<evidence type="ECO:0000256" key="10">
    <source>
        <dbReference type="ARBA" id="ARBA00033171"/>
    </source>
</evidence>
<dbReference type="GO" id="GO:0016740">
    <property type="term" value="F:transferase activity"/>
    <property type="evidence" value="ECO:0007669"/>
    <property type="project" value="UniProtKB-KW"/>
</dbReference>
<evidence type="ECO:0000313" key="16">
    <source>
        <dbReference type="Proteomes" id="UP000007054"/>
    </source>
</evidence>
<protein>
    <recommendedName>
        <fullName evidence="10">Thiamine pyrimidine synthase</fullName>
    </recommendedName>
</protein>
<evidence type="ECO:0000256" key="9">
    <source>
        <dbReference type="ARBA" id="ARBA00023004"/>
    </source>
</evidence>
<dbReference type="PATRIC" id="fig|213810.4.peg.150"/>
<dbReference type="SUPFAM" id="SSF53850">
    <property type="entry name" value="Periplasmic binding protein-like II"/>
    <property type="match status" value="2"/>
</dbReference>
<evidence type="ECO:0000256" key="7">
    <source>
        <dbReference type="ARBA" id="ARBA00022898"/>
    </source>
</evidence>
<dbReference type="KEGG" id="rch:RUM_00480"/>
<keyword evidence="9" id="KW-0408">Iron</keyword>